<dbReference type="InterPro" id="IPR036582">
    <property type="entry name" value="Mao_N_sf"/>
</dbReference>
<dbReference type="Proteomes" id="UP000183410">
    <property type="component" value="Unassembled WGS sequence"/>
</dbReference>
<dbReference type="OrthoDB" id="2667244at2"/>
<sequence length="206" mass="22890">MLPVNFKRAVAFSPSLDPSIEQNEYMDLDSPAQIIEGSTYVPLRFISQSLGASITWDHLSKQATITLNDKRVKVSMEQPAFEIPSSQKLTVASLKLLSDKLNEVDTISSIKNINTHFKPYFTNSLIQSIIKNKGLQDTGQFEAPIAAVYYTSKPKASVMQSLLLGNGMTGEDTYVTDRISHFVYTDGVWKVDKVSFASRSIPNLGY</sequence>
<feature type="domain" description="Copper amine oxidase-like N-terminal" evidence="1">
    <location>
        <begin position="23"/>
        <end position="83"/>
    </location>
</feature>
<dbReference type="EMBL" id="FONN01000005">
    <property type="protein sequence ID" value="SFE69762.1"/>
    <property type="molecule type" value="Genomic_DNA"/>
</dbReference>
<dbReference type="InterPro" id="IPR012854">
    <property type="entry name" value="Cu_amine_oxidase-like_N"/>
</dbReference>
<dbReference type="Gene3D" id="3.30.457.10">
    <property type="entry name" value="Copper amine oxidase-like, N-terminal domain"/>
    <property type="match status" value="1"/>
</dbReference>
<evidence type="ECO:0000259" key="1">
    <source>
        <dbReference type="Pfam" id="PF07833"/>
    </source>
</evidence>
<dbReference type="Pfam" id="PF07833">
    <property type="entry name" value="Cu_amine_oxidN1"/>
    <property type="match status" value="1"/>
</dbReference>
<keyword evidence="3" id="KW-1185">Reference proteome</keyword>
<gene>
    <name evidence="2" type="ORF">SAMN04487969_105173</name>
</gene>
<accession>A0A1I2CNR0</accession>
<dbReference type="AlphaFoldDB" id="A0A1I2CNR0"/>
<reference evidence="3" key="1">
    <citation type="submission" date="2016-10" db="EMBL/GenBank/DDBJ databases">
        <authorList>
            <person name="Varghese N."/>
            <person name="Submissions S."/>
        </authorList>
    </citation>
    <scope>NUCLEOTIDE SEQUENCE [LARGE SCALE GENOMIC DNA]</scope>
    <source>
        <strain evidence="3">CGMCC 1.10223</strain>
    </source>
</reference>
<dbReference type="RefSeq" id="WP_046231486.1">
    <property type="nucleotide sequence ID" value="NZ_FONN01000005.1"/>
</dbReference>
<name>A0A1I2CNR0_9BACL</name>
<proteinExistence type="predicted"/>
<evidence type="ECO:0000313" key="2">
    <source>
        <dbReference type="EMBL" id="SFE69762.1"/>
    </source>
</evidence>
<evidence type="ECO:0000313" key="3">
    <source>
        <dbReference type="Proteomes" id="UP000183410"/>
    </source>
</evidence>
<organism evidence="2 3">
    <name type="scientific">Paenibacillus algorifonticola</name>
    <dbReference type="NCBI Taxonomy" id="684063"/>
    <lineage>
        <taxon>Bacteria</taxon>
        <taxon>Bacillati</taxon>
        <taxon>Bacillota</taxon>
        <taxon>Bacilli</taxon>
        <taxon>Bacillales</taxon>
        <taxon>Paenibacillaceae</taxon>
        <taxon>Paenibacillus</taxon>
    </lineage>
</organism>
<protein>
    <submittedName>
        <fullName evidence="2">Copper amine oxidase N-terminal domain-containing protein</fullName>
    </submittedName>
</protein>
<dbReference type="SUPFAM" id="SSF55383">
    <property type="entry name" value="Copper amine oxidase, domain N"/>
    <property type="match status" value="1"/>
</dbReference>